<evidence type="ECO:0000313" key="3">
    <source>
        <dbReference type="EMBL" id="EMA41570.1"/>
    </source>
</evidence>
<accession>M0MB08</accession>
<dbReference type="OrthoDB" id="59816at2157"/>
<evidence type="ECO:0000256" key="1">
    <source>
        <dbReference type="ARBA" id="ARBA00006969"/>
    </source>
</evidence>
<dbReference type="Gene3D" id="3.40.50.150">
    <property type="entry name" value="Vaccinia Virus protein VP39"/>
    <property type="match status" value="1"/>
</dbReference>
<dbReference type="HAMAP" id="MF_00341">
    <property type="entry name" value="UPF0146"/>
    <property type="match status" value="1"/>
</dbReference>
<dbReference type="EMBL" id="AOMB01000005">
    <property type="protein sequence ID" value="EMA41570.1"/>
    <property type="molecule type" value="Genomic_DNA"/>
</dbReference>
<dbReference type="SUPFAM" id="SSF53335">
    <property type="entry name" value="S-adenosyl-L-methionine-dependent methyltransferases"/>
    <property type="match status" value="1"/>
</dbReference>
<dbReference type="AlphaFoldDB" id="M0MB08"/>
<dbReference type="PATRIC" id="fig|1132509.6.peg.447"/>
<keyword evidence="4" id="KW-1185">Reference proteome</keyword>
<dbReference type="Pfam" id="PF03686">
    <property type="entry name" value="UPF0146"/>
    <property type="match status" value="1"/>
</dbReference>
<name>M0MB08_9EURY</name>
<dbReference type="RefSeq" id="WP_007690312.1">
    <property type="nucleotide sequence ID" value="NZ_AOMB01000005.1"/>
</dbReference>
<sequence length="140" mass="14944">MNPTIAALADRLAGFDALVEVGVGRRTDLARALADAGARVTATDVHPRAVPANVSFERDDLTDPDHRLYAGADAVYARNLPRELHRPARAVAREAGATFLFTTLGSEFPAVDATPETLPGETLYAVTTDHPTPAGERRRA</sequence>
<protein>
    <recommendedName>
        <fullName evidence="2">UPF0146 protein C447_01910</fullName>
    </recommendedName>
</protein>
<comment type="caution">
    <text evidence="3">The sequence shown here is derived from an EMBL/GenBank/DDBJ whole genome shotgun (WGS) entry which is preliminary data.</text>
</comment>
<reference evidence="3 4" key="1">
    <citation type="journal article" date="2014" name="PLoS Genet.">
        <title>Phylogenetically driven sequencing of extremely halophilic archaea reveals strategies for static and dynamic osmo-response.</title>
        <authorList>
            <person name="Becker E.A."/>
            <person name="Seitzer P.M."/>
            <person name="Tritt A."/>
            <person name="Larsen D."/>
            <person name="Krusor M."/>
            <person name="Yao A.I."/>
            <person name="Wu D."/>
            <person name="Madern D."/>
            <person name="Eisen J.A."/>
            <person name="Darling A.E."/>
            <person name="Facciotti M.T."/>
        </authorList>
    </citation>
    <scope>NUCLEOTIDE SEQUENCE [LARGE SCALE GENOMIC DNA]</scope>
    <source>
        <strain evidence="3 4">100A6</strain>
    </source>
</reference>
<dbReference type="Proteomes" id="UP000011566">
    <property type="component" value="Unassembled WGS sequence"/>
</dbReference>
<proteinExistence type="inferred from homology"/>
<comment type="similarity">
    <text evidence="1 2">Belongs to the UPF0146 family.</text>
</comment>
<organism evidence="3 4">
    <name type="scientific">Halococcus hamelinensis 100A6</name>
    <dbReference type="NCBI Taxonomy" id="1132509"/>
    <lineage>
        <taxon>Archaea</taxon>
        <taxon>Methanobacteriati</taxon>
        <taxon>Methanobacteriota</taxon>
        <taxon>Stenosarchaea group</taxon>
        <taxon>Halobacteria</taxon>
        <taxon>Halobacteriales</taxon>
        <taxon>Halococcaceae</taxon>
        <taxon>Halococcus</taxon>
    </lineage>
</organism>
<evidence type="ECO:0000313" key="4">
    <source>
        <dbReference type="Proteomes" id="UP000011566"/>
    </source>
</evidence>
<dbReference type="InterPro" id="IPR005353">
    <property type="entry name" value="UPF0146"/>
</dbReference>
<dbReference type="eggNOG" id="arCOG04385">
    <property type="taxonomic scope" value="Archaea"/>
</dbReference>
<gene>
    <name evidence="3" type="ORF">C447_01910</name>
</gene>
<dbReference type="InterPro" id="IPR029063">
    <property type="entry name" value="SAM-dependent_MTases_sf"/>
</dbReference>
<evidence type="ECO:0000256" key="2">
    <source>
        <dbReference type="HAMAP-Rule" id="MF_00341"/>
    </source>
</evidence>